<dbReference type="AlphaFoldDB" id="A0A1T4VK25"/>
<organism evidence="1 2">
    <name type="scientific">Desulfobaculum bizertense DSM 18034</name>
    <dbReference type="NCBI Taxonomy" id="1121442"/>
    <lineage>
        <taxon>Bacteria</taxon>
        <taxon>Pseudomonadati</taxon>
        <taxon>Thermodesulfobacteriota</taxon>
        <taxon>Desulfovibrionia</taxon>
        <taxon>Desulfovibrionales</taxon>
        <taxon>Desulfovibrionaceae</taxon>
        <taxon>Desulfobaculum</taxon>
    </lineage>
</organism>
<reference evidence="1 2" key="1">
    <citation type="submission" date="2017-02" db="EMBL/GenBank/DDBJ databases">
        <authorList>
            <person name="Peterson S.W."/>
        </authorList>
    </citation>
    <scope>NUCLEOTIDE SEQUENCE [LARGE SCALE GENOMIC DNA]</scope>
    <source>
        <strain evidence="1 2">DSM 18034</strain>
    </source>
</reference>
<sequence length="57" mass="7098">MKKLIVQFFHKVKVWIDASANFFWPDKVFRCRLARTSFDYLRQTLEICRILKNSFWR</sequence>
<proteinExistence type="predicted"/>
<dbReference type="EMBL" id="FUYA01000001">
    <property type="protein sequence ID" value="SKA65283.1"/>
    <property type="molecule type" value="Genomic_DNA"/>
</dbReference>
<protein>
    <submittedName>
        <fullName evidence="1">Uncharacterized protein</fullName>
    </submittedName>
</protein>
<name>A0A1T4VK25_9BACT</name>
<keyword evidence="2" id="KW-1185">Reference proteome</keyword>
<evidence type="ECO:0000313" key="2">
    <source>
        <dbReference type="Proteomes" id="UP000189733"/>
    </source>
</evidence>
<accession>A0A1T4VK25</accession>
<dbReference type="Proteomes" id="UP000189733">
    <property type="component" value="Unassembled WGS sequence"/>
</dbReference>
<gene>
    <name evidence="1" type="ORF">SAMN02745702_00509</name>
</gene>
<evidence type="ECO:0000313" key="1">
    <source>
        <dbReference type="EMBL" id="SKA65283.1"/>
    </source>
</evidence>